<dbReference type="Proteomes" id="UP001231924">
    <property type="component" value="Unassembled WGS sequence"/>
</dbReference>
<accession>A0ABT7M9I7</accession>
<dbReference type="PANTHER" id="PTHR48083:SF13">
    <property type="entry name" value="ACYL-COA DEHYDROGENASE FAMILY MEMBER 11"/>
    <property type="match status" value="1"/>
</dbReference>
<evidence type="ECO:0000313" key="11">
    <source>
        <dbReference type="EMBL" id="MDL5156073.1"/>
    </source>
</evidence>
<dbReference type="PANTHER" id="PTHR48083">
    <property type="entry name" value="MEDIUM-CHAIN SPECIFIC ACYL-COA DEHYDROGENASE, MITOCHONDRIAL-RELATED"/>
    <property type="match status" value="1"/>
</dbReference>
<evidence type="ECO:0000259" key="8">
    <source>
        <dbReference type="Pfam" id="PF00441"/>
    </source>
</evidence>
<dbReference type="Gene3D" id="1.10.540.10">
    <property type="entry name" value="Acyl-CoA dehydrogenase/oxidase, N-terminal domain"/>
    <property type="match status" value="1"/>
</dbReference>
<evidence type="ECO:0000256" key="6">
    <source>
        <dbReference type="ARBA" id="ARBA00023002"/>
    </source>
</evidence>
<name>A0ABT7M9I7_9PSEU</name>
<dbReference type="RefSeq" id="WP_286052312.1">
    <property type="nucleotide sequence ID" value="NZ_JASVWF010000002.1"/>
</dbReference>
<evidence type="ECO:0000256" key="1">
    <source>
        <dbReference type="ARBA" id="ARBA00001974"/>
    </source>
</evidence>
<protein>
    <submittedName>
        <fullName evidence="11">Acyl-CoA dehydrogenase family protein</fullName>
    </submittedName>
</protein>
<evidence type="ECO:0000256" key="5">
    <source>
        <dbReference type="ARBA" id="ARBA00022827"/>
    </source>
</evidence>
<comment type="caution">
    <text evidence="11">The sequence shown here is derived from an EMBL/GenBank/DDBJ whole genome shotgun (WGS) entry which is preliminary data.</text>
</comment>
<comment type="subunit">
    <text evidence="3">Homodimer.</text>
</comment>
<sequence>MSWGFESEPEVAAELAWVEDFVREEIEPVDLVVEHAWNPRDPARNALIRPLQEKVKQRRLWACHLGPELGGEGYGQLRLALLNEKLGRTHSGPVVFGCQAPDSGNAEILAHYGTDEQKKTYLEPLIAGDIVSSFSMTEPHGGSDPTGFRTTAVLDGDEWVINGEKWFSSHALFAEFLIVMAVTEPDAEPHRSMSMFVVPADAPGIERVRDVSVWGHDEAVGTHQYLRYTDVRVPTENILGGRGEAFAVAQTRLGGGRIHHAMRTVGLVGSAFEMMKRRAVSRTTKGRRLADQQLVQEMIADTWIQLEQFRLLVLQTAWKIDRYQDYRKVRADIAAVKAAMPKVLADAAGRAIQVHGSLGISKELPFGKWVLESFHMGLADGATEVHKVNLAQALLRGTEPDDGLFPPYILPTRRAESRERYAEVLAAAADDGETP</sequence>
<dbReference type="InterPro" id="IPR006091">
    <property type="entry name" value="Acyl-CoA_Oxase/DH_mid-dom"/>
</dbReference>
<dbReference type="InterPro" id="IPR006089">
    <property type="entry name" value="Acyl-CoA_DH_CS"/>
</dbReference>
<keyword evidence="5 7" id="KW-0274">FAD</keyword>
<dbReference type="EMBL" id="JASVWF010000002">
    <property type="protein sequence ID" value="MDL5156073.1"/>
    <property type="molecule type" value="Genomic_DNA"/>
</dbReference>
<evidence type="ECO:0000259" key="10">
    <source>
        <dbReference type="Pfam" id="PF02771"/>
    </source>
</evidence>
<evidence type="ECO:0000256" key="2">
    <source>
        <dbReference type="ARBA" id="ARBA00009347"/>
    </source>
</evidence>
<organism evidence="11 12">
    <name type="scientific">Actinomycetospora termitidis</name>
    <dbReference type="NCBI Taxonomy" id="3053470"/>
    <lineage>
        <taxon>Bacteria</taxon>
        <taxon>Bacillati</taxon>
        <taxon>Actinomycetota</taxon>
        <taxon>Actinomycetes</taxon>
        <taxon>Pseudonocardiales</taxon>
        <taxon>Pseudonocardiaceae</taxon>
        <taxon>Actinomycetospora</taxon>
    </lineage>
</organism>
<comment type="cofactor">
    <cofactor evidence="1 7">
        <name>FAD</name>
        <dbReference type="ChEBI" id="CHEBI:57692"/>
    </cofactor>
</comment>
<dbReference type="InterPro" id="IPR036250">
    <property type="entry name" value="AcylCo_DH-like_C"/>
</dbReference>
<dbReference type="InterPro" id="IPR013786">
    <property type="entry name" value="AcylCoA_DH/ox_N"/>
</dbReference>
<feature type="domain" description="Acyl-CoA oxidase/dehydrogenase middle" evidence="9">
    <location>
        <begin position="133"/>
        <end position="220"/>
    </location>
</feature>
<dbReference type="InterPro" id="IPR050741">
    <property type="entry name" value="Acyl-CoA_dehydrogenase"/>
</dbReference>
<keyword evidence="4 7" id="KW-0285">Flavoprotein</keyword>
<dbReference type="Gene3D" id="1.20.140.10">
    <property type="entry name" value="Butyryl-CoA Dehydrogenase, subunit A, domain 3"/>
    <property type="match status" value="1"/>
</dbReference>
<dbReference type="InterPro" id="IPR009075">
    <property type="entry name" value="AcylCo_DH/oxidase_C"/>
</dbReference>
<dbReference type="Pfam" id="PF00441">
    <property type="entry name" value="Acyl-CoA_dh_1"/>
    <property type="match status" value="1"/>
</dbReference>
<dbReference type="InterPro" id="IPR046373">
    <property type="entry name" value="Acyl-CoA_Oxase/DH_mid-dom_sf"/>
</dbReference>
<dbReference type="SUPFAM" id="SSF56645">
    <property type="entry name" value="Acyl-CoA dehydrogenase NM domain-like"/>
    <property type="match status" value="1"/>
</dbReference>
<evidence type="ECO:0000256" key="3">
    <source>
        <dbReference type="ARBA" id="ARBA00011738"/>
    </source>
</evidence>
<proteinExistence type="inferred from homology"/>
<evidence type="ECO:0000256" key="7">
    <source>
        <dbReference type="RuleBase" id="RU362125"/>
    </source>
</evidence>
<comment type="similarity">
    <text evidence="2 7">Belongs to the acyl-CoA dehydrogenase family.</text>
</comment>
<evidence type="ECO:0000313" key="12">
    <source>
        <dbReference type="Proteomes" id="UP001231924"/>
    </source>
</evidence>
<keyword evidence="12" id="KW-1185">Reference proteome</keyword>
<dbReference type="Pfam" id="PF02771">
    <property type="entry name" value="Acyl-CoA_dh_N"/>
    <property type="match status" value="1"/>
</dbReference>
<feature type="domain" description="Acyl-CoA dehydrogenase/oxidase C-terminal" evidence="8">
    <location>
        <begin position="246"/>
        <end position="394"/>
    </location>
</feature>
<reference evidence="11 12" key="1">
    <citation type="submission" date="2023-06" db="EMBL/GenBank/DDBJ databases">
        <title>Actinomycetospora Odt1-22.</title>
        <authorList>
            <person name="Supong K."/>
        </authorList>
    </citation>
    <scope>NUCLEOTIDE SEQUENCE [LARGE SCALE GENOMIC DNA]</scope>
    <source>
        <strain evidence="11 12">Odt1-22</strain>
    </source>
</reference>
<dbReference type="SUPFAM" id="SSF47203">
    <property type="entry name" value="Acyl-CoA dehydrogenase C-terminal domain-like"/>
    <property type="match status" value="1"/>
</dbReference>
<feature type="domain" description="Acyl-CoA dehydrogenase/oxidase N-terminal" evidence="10">
    <location>
        <begin position="17"/>
        <end position="129"/>
    </location>
</feature>
<keyword evidence="6 7" id="KW-0560">Oxidoreductase</keyword>
<gene>
    <name evidence="11" type="ORF">QRT03_08915</name>
</gene>
<evidence type="ECO:0000259" key="9">
    <source>
        <dbReference type="Pfam" id="PF02770"/>
    </source>
</evidence>
<dbReference type="Gene3D" id="2.40.110.10">
    <property type="entry name" value="Butyryl-CoA Dehydrogenase, subunit A, domain 2"/>
    <property type="match status" value="1"/>
</dbReference>
<dbReference type="InterPro" id="IPR009100">
    <property type="entry name" value="AcylCoA_DH/oxidase_NM_dom_sf"/>
</dbReference>
<evidence type="ECO:0000256" key="4">
    <source>
        <dbReference type="ARBA" id="ARBA00022630"/>
    </source>
</evidence>
<dbReference type="InterPro" id="IPR037069">
    <property type="entry name" value="AcylCoA_DH/ox_N_sf"/>
</dbReference>
<dbReference type="Pfam" id="PF02770">
    <property type="entry name" value="Acyl-CoA_dh_M"/>
    <property type="match status" value="1"/>
</dbReference>
<dbReference type="PROSITE" id="PS00073">
    <property type="entry name" value="ACYL_COA_DH_2"/>
    <property type="match status" value="1"/>
</dbReference>